<dbReference type="RefSeq" id="WP_075131127.1">
    <property type="nucleotide sequence ID" value="NZ_MSIF01000001.1"/>
</dbReference>
<dbReference type="EMBL" id="MSIF01000001">
    <property type="protein sequence ID" value="OLF14180.1"/>
    <property type="molecule type" value="Genomic_DNA"/>
</dbReference>
<dbReference type="OrthoDB" id="7584480at2"/>
<comment type="caution">
    <text evidence="3">The sequence shown here is derived from an EMBL/GenBank/DDBJ whole genome shotgun (WGS) entry which is preliminary data.</text>
</comment>
<evidence type="ECO:0000313" key="4">
    <source>
        <dbReference type="Proteomes" id="UP000185696"/>
    </source>
</evidence>
<accession>A0A7Z0WRU7</accession>
<keyword evidence="4" id="KW-1185">Reference proteome</keyword>
<dbReference type="Pfam" id="PF03621">
    <property type="entry name" value="MbtH"/>
    <property type="match status" value="1"/>
</dbReference>
<dbReference type="AlphaFoldDB" id="A0A7Z0WRU7"/>
<name>A0A7Z0WRU7_9PSEU</name>
<proteinExistence type="predicted"/>
<dbReference type="GO" id="GO:0005829">
    <property type="term" value="C:cytosol"/>
    <property type="evidence" value="ECO:0007669"/>
    <property type="project" value="TreeGrafter"/>
</dbReference>
<dbReference type="PANTHER" id="PTHR38444">
    <property type="entry name" value="ENTEROBACTIN BIOSYNTHESIS PROTEIN YBDZ"/>
    <property type="match status" value="1"/>
</dbReference>
<dbReference type="PANTHER" id="PTHR38444:SF1">
    <property type="entry name" value="ENTEROBACTIN BIOSYNTHESIS PROTEIN YBDZ"/>
    <property type="match status" value="1"/>
</dbReference>
<organism evidence="3 4">
    <name type="scientific">Actinophytocola xinjiangensis</name>
    <dbReference type="NCBI Taxonomy" id="485602"/>
    <lineage>
        <taxon>Bacteria</taxon>
        <taxon>Bacillati</taxon>
        <taxon>Actinomycetota</taxon>
        <taxon>Actinomycetes</taxon>
        <taxon>Pseudonocardiales</taxon>
        <taxon>Pseudonocardiaceae</taxon>
    </lineage>
</organism>
<gene>
    <name evidence="3" type="ORF">BLA60_03260</name>
</gene>
<dbReference type="SMART" id="SM00923">
    <property type="entry name" value="MbtH"/>
    <property type="match status" value="1"/>
</dbReference>
<protein>
    <recommendedName>
        <fullName evidence="2">MbtH-like domain-containing protein</fullName>
    </recommendedName>
</protein>
<dbReference type="SUPFAM" id="SSF160582">
    <property type="entry name" value="MbtH-like"/>
    <property type="match status" value="1"/>
</dbReference>
<dbReference type="InterPro" id="IPR037407">
    <property type="entry name" value="MLP_fam"/>
</dbReference>
<feature type="region of interest" description="Disordered" evidence="1">
    <location>
        <begin position="1"/>
        <end position="25"/>
    </location>
</feature>
<evidence type="ECO:0000313" key="3">
    <source>
        <dbReference type="EMBL" id="OLF14180.1"/>
    </source>
</evidence>
<evidence type="ECO:0000256" key="1">
    <source>
        <dbReference type="SAM" id="MobiDB-lite"/>
    </source>
</evidence>
<reference evidence="3 4" key="1">
    <citation type="submission" date="2016-12" db="EMBL/GenBank/DDBJ databases">
        <title>The draft genome sequence of Actinophytocola xinjiangensis.</title>
        <authorList>
            <person name="Wang W."/>
            <person name="Yuan L."/>
        </authorList>
    </citation>
    <scope>NUCLEOTIDE SEQUENCE [LARGE SCALE GENOMIC DNA]</scope>
    <source>
        <strain evidence="3 4">CGMCC 4.4663</strain>
    </source>
</reference>
<sequence length="56" mass="6278">MTDTQVVRNDEEQYSIWPAGDAPPPGWHPVGFAGSEQECLDHIASVWTDIRPRSAR</sequence>
<feature type="domain" description="MbtH-like" evidence="2">
    <location>
        <begin position="1"/>
        <end position="45"/>
    </location>
</feature>
<dbReference type="GO" id="GO:0019290">
    <property type="term" value="P:siderophore biosynthetic process"/>
    <property type="evidence" value="ECO:0007669"/>
    <property type="project" value="TreeGrafter"/>
</dbReference>
<dbReference type="InterPro" id="IPR005153">
    <property type="entry name" value="MbtH-like_dom"/>
</dbReference>
<dbReference type="Proteomes" id="UP000185696">
    <property type="component" value="Unassembled WGS sequence"/>
</dbReference>
<dbReference type="Gene3D" id="3.90.820.10">
    <property type="entry name" value="Structural Genomics, Unknown Function 30-nov-00 1gh9 Mol_id"/>
    <property type="match status" value="1"/>
</dbReference>
<evidence type="ECO:0000259" key="2">
    <source>
        <dbReference type="SMART" id="SM00923"/>
    </source>
</evidence>
<dbReference type="InterPro" id="IPR038020">
    <property type="entry name" value="MbtH-like_sf"/>
</dbReference>